<dbReference type="Proteomes" id="UP000219689">
    <property type="component" value="Unassembled WGS sequence"/>
</dbReference>
<keyword evidence="2" id="KW-1185">Reference proteome</keyword>
<name>A0A2A5QYZ8_9EURY</name>
<evidence type="ECO:0000313" key="2">
    <source>
        <dbReference type="Proteomes" id="UP000219689"/>
    </source>
</evidence>
<protein>
    <submittedName>
        <fullName evidence="1">Uncharacterized protein</fullName>
    </submittedName>
</protein>
<sequence length="176" mass="19458">MHVHRAEPVSVRVGVSIDQRATSVVGSTPAERLPEVETVLEYSLGSCSRTWRSSTLTVGVTISASHRPNPFVSDGDRVMSSRLTIELALLCDGGLTGSIDPPPSFRVKRIERHVTEPIAVFAVSVRSRKQLTRIYEAASPLRALPRGSRDQGSLVITKRLRRFERRCSARRPSRVS</sequence>
<dbReference type="EMBL" id="NXNI01000001">
    <property type="protein sequence ID" value="PCR92088.1"/>
    <property type="molecule type" value="Genomic_DNA"/>
</dbReference>
<accession>A0A2A5QYZ8</accession>
<organism evidence="1 2">
    <name type="scientific">Natrinema ejinorense</name>
    <dbReference type="NCBI Taxonomy" id="373386"/>
    <lineage>
        <taxon>Archaea</taxon>
        <taxon>Methanobacteriati</taxon>
        <taxon>Methanobacteriota</taxon>
        <taxon>Stenosarchaea group</taxon>
        <taxon>Halobacteria</taxon>
        <taxon>Halobacteriales</taxon>
        <taxon>Natrialbaceae</taxon>
        <taxon>Natrinema</taxon>
    </lineage>
</organism>
<gene>
    <name evidence="1" type="ORF">CP557_17090</name>
</gene>
<dbReference type="AlphaFoldDB" id="A0A2A5QYZ8"/>
<proteinExistence type="predicted"/>
<evidence type="ECO:0000313" key="1">
    <source>
        <dbReference type="EMBL" id="PCR92088.1"/>
    </source>
</evidence>
<comment type="caution">
    <text evidence="1">The sequence shown here is derived from an EMBL/GenBank/DDBJ whole genome shotgun (WGS) entry which is preliminary data.</text>
</comment>
<reference evidence="1 2" key="1">
    <citation type="submission" date="2017-09" db="EMBL/GenBank/DDBJ databases">
        <title>Genome sequences of Natrinema ejinorence JCM 13890T.</title>
        <authorList>
            <person name="Roh S.W."/>
            <person name="Kim Y.B."/>
            <person name="Kim J.Y."/>
        </authorList>
    </citation>
    <scope>NUCLEOTIDE SEQUENCE [LARGE SCALE GENOMIC DNA]</scope>
    <source>
        <strain evidence="1 2">JCM 13890</strain>
    </source>
</reference>